<dbReference type="Proteomes" id="UP000325081">
    <property type="component" value="Unassembled WGS sequence"/>
</dbReference>
<dbReference type="PANTHER" id="PTHR33103">
    <property type="entry name" value="OS01G0153900 PROTEIN"/>
    <property type="match status" value="1"/>
</dbReference>
<dbReference type="InterPro" id="IPR007750">
    <property type="entry name" value="DUF674"/>
</dbReference>
<evidence type="ECO:0000313" key="1">
    <source>
        <dbReference type="EMBL" id="GER43110.1"/>
    </source>
</evidence>
<sequence>MNHLAMKCTIDVPPVNLIKKQMETFGGKMTVKAIVSNNKLLFAEVDDDFVDFLFSLLALPLGGAEWLLGCDTCLTNIDNLYKSLSNMGMNKYLKSIDKTKAQLLHPMLPLCYYSRTRFLSPTFHCLYFSQDSMHSVNPSGCGSQVKCYKFPEGEVEYSRLTCLWVLKYWQAKYVKGQTIYMVTDDLTVTPLSSATGLSVLNNLKIPLSNVEELELVVGLEEALSILKASLTSSCALTDGLITPFLMKQPKQEG</sequence>
<organism evidence="1 2">
    <name type="scientific">Striga asiatica</name>
    <name type="common">Asiatic witchweed</name>
    <name type="synonym">Buchnera asiatica</name>
    <dbReference type="NCBI Taxonomy" id="4170"/>
    <lineage>
        <taxon>Eukaryota</taxon>
        <taxon>Viridiplantae</taxon>
        <taxon>Streptophyta</taxon>
        <taxon>Embryophyta</taxon>
        <taxon>Tracheophyta</taxon>
        <taxon>Spermatophyta</taxon>
        <taxon>Magnoliopsida</taxon>
        <taxon>eudicotyledons</taxon>
        <taxon>Gunneridae</taxon>
        <taxon>Pentapetalae</taxon>
        <taxon>asterids</taxon>
        <taxon>lamiids</taxon>
        <taxon>Lamiales</taxon>
        <taxon>Orobanchaceae</taxon>
        <taxon>Buchnereae</taxon>
        <taxon>Striga</taxon>
    </lineage>
</organism>
<dbReference type="EMBL" id="BKCP01006515">
    <property type="protein sequence ID" value="GER43110.1"/>
    <property type="molecule type" value="Genomic_DNA"/>
</dbReference>
<evidence type="ECO:0000313" key="2">
    <source>
        <dbReference type="Proteomes" id="UP000325081"/>
    </source>
</evidence>
<reference evidence="2" key="1">
    <citation type="journal article" date="2019" name="Curr. Biol.">
        <title>Genome Sequence of Striga asiatica Provides Insight into the Evolution of Plant Parasitism.</title>
        <authorList>
            <person name="Yoshida S."/>
            <person name="Kim S."/>
            <person name="Wafula E.K."/>
            <person name="Tanskanen J."/>
            <person name="Kim Y.M."/>
            <person name="Honaas L."/>
            <person name="Yang Z."/>
            <person name="Spallek T."/>
            <person name="Conn C.E."/>
            <person name="Ichihashi Y."/>
            <person name="Cheong K."/>
            <person name="Cui S."/>
            <person name="Der J.P."/>
            <person name="Gundlach H."/>
            <person name="Jiao Y."/>
            <person name="Hori C."/>
            <person name="Ishida J.K."/>
            <person name="Kasahara H."/>
            <person name="Kiba T."/>
            <person name="Kim M.S."/>
            <person name="Koo N."/>
            <person name="Laohavisit A."/>
            <person name="Lee Y.H."/>
            <person name="Lumba S."/>
            <person name="McCourt P."/>
            <person name="Mortimer J.C."/>
            <person name="Mutuku J.M."/>
            <person name="Nomura T."/>
            <person name="Sasaki-Sekimoto Y."/>
            <person name="Seto Y."/>
            <person name="Wang Y."/>
            <person name="Wakatake T."/>
            <person name="Sakakibara H."/>
            <person name="Demura T."/>
            <person name="Yamaguchi S."/>
            <person name="Yoneyama K."/>
            <person name="Manabe R.I."/>
            <person name="Nelson D.C."/>
            <person name="Schulman A.H."/>
            <person name="Timko M.P."/>
            <person name="dePamphilis C.W."/>
            <person name="Choi D."/>
            <person name="Shirasu K."/>
        </authorList>
    </citation>
    <scope>NUCLEOTIDE SEQUENCE [LARGE SCALE GENOMIC DNA]</scope>
    <source>
        <strain evidence="2">cv. UVA1</strain>
    </source>
</reference>
<protein>
    <submittedName>
        <fullName evidence="1">Uncharacterized protein</fullName>
    </submittedName>
</protein>
<gene>
    <name evidence="1" type="ORF">STAS_19945</name>
</gene>
<comment type="caution">
    <text evidence="1">The sequence shown here is derived from an EMBL/GenBank/DDBJ whole genome shotgun (WGS) entry which is preliminary data.</text>
</comment>
<dbReference type="PANTHER" id="PTHR33103:SF27">
    <property type="entry name" value="OS04G0594700 PROTEIN"/>
    <property type="match status" value="1"/>
</dbReference>
<dbReference type="OrthoDB" id="1099638at2759"/>
<accession>A0A5A7QD44</accession>
<keyword evidence="2" id="KW-1185">Reference proteome</keyword>
<dbReference type="Pfam" id="PF05056">
    <property type="entry name" value="DUF674"/>
    <property type="match status" value="1"/>
</dbReference>
<proteinExistence type="predicted"/>
<name>A0A5A7QD44_STRAF</name>
<dbReference type="AlphaFoldDB" id="A0A5A7QD44"/>